<dbReference type="Proteomes" id="UP000777935">
    <property type="component" value="Unassembled WGS sequence"/>
</dbReference>
<sequence length="172" mass="20267">MTNTKAKIWNTTFIMKTENSRHINYHSDREILAYADEYQDFIKVERNQAPEYLYFDLYDLKEKYKNSLPDIFKVQDAVIVISQKLHDLLQNFDLGETLLFEIPLYEYNQKDRRPGTYYILHIVEKKTAFVPEASKGVVEYPVGGIWKPNIKDDILAVQNQLPRVSICGLMRI</sequence>
<evidence type="ECO:0000313" key="1">
    <source>
        <dbReference type="EMBL" id="NSX54331.1"/>
    </source>
</evidence>
<keyword evidence="2" id="KW-1185">Reference proteome</keyword>
<accession>A0ABX2IN69</accession>
<gene>
    <name evidence="1" type="ORF">HRQ87_05910</name>
</gene>
<reference evidence="1 2" key="1">
    <citation type="submission" date="2020-06" db="EMBL/GenBank/DDBJ databases">
        <title>Sulfitobacter algicola sp. nov., isolated from green algae.</title>
        <authorList>
            <person name="Wang C."/>
        </authorList>
    </citation>
    <scope>NUCLEOTIDE SEQUENCE [LARGE SCALE GENOMIC DNA]</scope>
    <source>
        <strain evidence="1 2">1151</strain>
    </source>
</reference>
<evidence type="ECO:0000313" key="2">
    <source>
        <dbReference type="Proteomes" id="UP000777935"/>
    </source>
</evidence>
<proteinExistence type="predicted"/>
<comment type="caution">
    <text evidence="1">The sequence shown here is derived from an EMBL/GenBank/DDBJ whole genome shotgun (WGS) entry which is preliminary data.</text>
</comment>
<name>A0ABX2IN69_9RHOB</name>
<protein>
    <submittedName>
        <fullName evidence="1">Uncharacterized protein</fullName>
    </submittedName>
</protein>
<dbReference type="RefSeq" id="WP_174136225.1">
    <property type="nucleotide sequence ID" value="NZ_JABUFE010000002.1"/>
</dbReference>
<dbReference type="EMBL" id="JABUFE010000002">
    <property type="protein sequence ID" value="NSX54331.1"/>
    <property type="molecule type" value="Genomic_DNA"/>
</dbReference>
<organism evidence="1 2">
    <name type="scientific">Parasulfitobacter algicola</name>
    <dbReference type="NCBI Taxonomy" id="2614809"/>
    <lineage>
        <taxon>Bacteria</taxon>
        <taxon>Pseudomonadati</taxon>
        <taxon>Pseudomonadota</taxon>
        <taxon>Alphaproteobacteria</taxon>
        <taxon>Rhodobacterales</taxon>
        <taxon>Roseobacteraceae</taxon>
        <taxon>Parasulfitobacter</taxon>
    </lineage>
</organism>